<dbReference type="InterPro" id="IPR004345">
    <property type="entry name" value="TB2_DP1_HVA22"/>
</dbReference>
<evidence type="ECO:0000256" key="1">
    <source>
        <dbReference type="SAM" id="Phobius"/>
    </source>
</evidence>
<name>A0ABN9YDQ5_9DINO</name>
<gene>
    <name evidence="2" type="ORF">PCOR1329_LOCUS83603</name>
</gene>
<evidence type="ECO:0000313" key="2">
    <source>
        <dbReference type="EMBL" id="CAK0909098.1"/>
    </source>
</evidence>
<reference evidence="2" key="1">
    <citation type="submission" date="2023-10" db="EMBL/GenBank/DDBJ databases">
        <authorList>
            <person name="Chen Y."/>
            <person name="Shah S."/>
            <person name="Dougan E. K."/>
            <person name="Thang M."/>
            <person name="Chan C."/>
        </authorList>
    </citation>
    <scope>NUCLEOTIDE SEQUENCE [LARGE SCALE GENOMIC DNA]</scope>
</reference>
<proteinExistence type="predicted"/>
<accession>A0ABN9YDQ5</accession>
<dbReference type="Proteomes" id="UP001189429">
    <property type="component" value="Unassembled WGS sequence"/>
</dbReference>
<evidence type="ECO:0000313" key="3">
    <source>
        <dbReference type="Proteomes" id="UP001189429"/>
    </source>
</evidence>
<keyword evidence="1" id="KW-0472">Membrane</keyword>
<keyword evidence="1" id="KW-0812">Transmembrane</keyword>
<protein>
    <recommendedName>
        <fullName evidence="4">Receptor expression-enhancing protein</fullName>
    </recommendedName>
</protein>
<evidence type="ECO:0008006" key="4">
    <source>
        <dbReference type="Google" id="ProtNLM"/>
    </source>
</evidence>
<comment type="caution">
    <text evidence="2">The sequence shown here is derived from an EMBL/GenBank/DDBJ whole genome shotgun (WGS) entry which is preliminary data.</text>
</comment>
<dbReference type="Pfam" id="PF03134">
    <property type="entry name" value="TB2_DP1_HVA22"/>
    <property type="match status" value="1"/>
</dbReference>
<sequence length="147" mass="16393">MSEFVLLSLAGTCYPLYASLRVLATGKLEDGPFWMAYWVTLAAFWWFTYFFGFILNLVPMMLCRRMQPNLTYLKCGALVYLYCPFTRGVDKVVDAVFKPYVFPQVFGVPYVKKATAQESNGAPTNSEATFHGGADNAVAPDNLAALD</sequence>
<keyword evidence="1" id="KW-1133">Transmembrane helix</keyword>
<feature type="transmembrane region" description="Helical" evidence="1">
    <location>
        <begin position="34"/>
        <end position="58"/>
    </location>
</feature>
<dbReference type="EMBL" id="CAUYUJ010022132">
    <property type="protein sequence ID" value="CAK0909098.1"/>
    <property type="molecule type" value="Genomic_DNA"/>
</dbReference>
<keyword evidence="3" id="KW-1185">Reference proteome</keyword>
<organism evidence="2 3">
    <name type="scientific">Prorocentrum cordatum</name>
    <dbReference type="NCBI Taxonomy" id="2364126"/>
    <lineage>
        <taxon>Eukaryota</taxon>
        <taxon>Sar</taxon>
        <taxon>Alveolata</taxon>
        <taxon>Dinophyceae</taxon>
        <taxon>Prorocentrales</taxon>
        <taxon>Prorocentraceae</taxon>
        <taxon>Prorocentrum</taxon>
    </lineage>
</organism>